<dbReference type="GO" id="GO:1990107">
    <property type="term" value="F:thiazole synthase activity"/>
    <property type="evidence" value="ECO:0007669"/>
    <property type="project" value="UniProtKB-EC"/>
</dbReference>
<feature type="domain" description="FAD dependent oxidoreductase" evidence="11">
    <location>
        <begin position="4"/>
        <end position="351"/>
    </location>
</feature>
<evidence type="ECO:0000256" key="2">
    <source>
        <dbReference type="ARBA" id="ARBA00004948"/>
    </source>
</evidence>
<comment type="subcellular location">
    <subcellularLocation>
        <location evidence="9">Cytoplasm</location>
    </subcellularLocation>
</comment>
<dbReference type="InterPro" id="IPR008867">
    <property type="entry name" value="ThiG"/>
</dbReference>
<keyword evidence="5" id="KW-0560">Oxidoreductase</keyword>
<evidence type="ECO:0000256" key="4">
    <source>
        <dbReference type="ARBA" id="ARBA00022977"/>
    </source>
</evidence>
<feature type="compositionally biased region" description="Low complexity" evidence="10">
    <location>
        <begin position="115"/>
        <end position="125"/>
    </location>
</feature>
<dbReference type="Gene3D" id="3.20.20.70">
    <property type="entry name" value="Aldolase class I"/>
    <property type="match status" value="1"/>
</dbReference>
<evidence type="ECO:0000256" key="9">
    <source>
        <dbReference type="HAMAP-Rule" id="MF_00443"/>
    </source>
</evidence>
<comment type="subunit">
    <text evidence="9">Homotetramer. Forms heterodimers with either ThiH or ThiS.</text>
</comment>
<feature type="binding site" evidence="9">
    <location>
        <begin position="632"/>
        <end position="633"/>
    </location>
    <ligand>
        <name>1-deoxy-D-xylulose 5-phosphate</name>
        <dbReference type="ChEBI" id="CHEBI:57792"/>
    </ligand>
</feature>
<name>A0A1Z4LQX3_9CYAN</name>
<dbReference type="InterPro" id="IPR036188">
    <property type="entry name" value="FAD/NAD-bd_sf"/>
</dbReference>
<evidence type="ECO:0000256" key="7">
    <source>
        <dbReference type="ARBA" id="ARBA00049872"/>
    </source>
</evidence>
<dbReference type="InterPro" id="IPR033983">
    <property type="entry name" value="Thiazole_synthase_ThiG"/>
</dbReference>
<dbReference type="EC" id="2.8.1.10" evidence="9"/>
<dbReference type="Gene3D" id="3.50.50.60">
    <property type="entry name" value="FAD/NAD(P)-binding domain"/>
    <property type="match status" value="1"/>
</dbReference>
<evidence type="ECO:0000256" key="10">
    <source>
        <dbReference type="SAM" id="MobiDB-lite"/>
    </source>
</evidence>
<keyword evidence="6 9" id="KW-0704">Schiff base</keyword>
<dbReference type="GO" id="GO:0050660">
    <property type="term" value="F:flavin adenine dinucleotide binding"/>
    <property type="evidence" value="ECO:0007669"/>
    <property type="project" value="InterPro"/>
</dbReference>
<sequence>MTSDILIIGGGVIGLATAIELKLRGAKVTAFGRNRKAAAATAAAGMLAPSAERIANTAMLELCNRSLYLYPDWTRKLEEITGLDTGYWACGILAPVYQGQGEKKTRRQGDEFDNSLPSSPSSPSSRHWLDKQAIHQYQTGLSEEVIGGWWYSDDGQVDNRALFQTLLNAAENLGVEIQEGIAVKGIIQQQGEVKGLQTDAGTLRASKYVLATGAWSNELFPLPVRPVKGQMLSVKVPFNSELSLSRVLYGEDIYIVPRRDGRIIIGATCEEVGFTPGNTPVGIQNLLQAAIRLYPQLQNYPIEEFWWGFRPTTPDKLPILGDSCCKNLIFATGHHRNGILLAPITAKLVADIVLEETEEKSDSLLNHFHYSRFHNSTPKSTAMFTSSVNFSNGNISSESLSNNSIIDSPIEDLIQDTKLDNKLNIAGKEFTSRLMTGTGKYRNITEMQQSVEKSGCQIVTVAVRRVQTNAPGHEGLAEALDWNKIWMLPNTAGCKTAEEAIRVARLGREMAKILGQEENNFVKLEVIPDAKYLLPDPIGTLQAAEQLVKEGFAVLPYINADPMLAKRLEEAGCATVMPLAAPIGSGQGLQTTANIKIIIENANIPVVVDAGIGAPSEAAQAMEMGADALLINSAIALAKNPPAMARAMSMAAVAGRLAYLAGRMPMKDYASASSPLTGTVS</sequence>
<dbReference type="Proteomes" id="UP000218418">
    <property type="component" value="Chromosome"/>
</dbReference>
<evidence type="ECO:0000259" key="12">
    <source>
        <dbReference type="Pfam" id="PF05690"/>
    </source>
</evidence>
<dbReference type="GO" id="GO:0005737">
    <property type="term" value="C:cytoplasm"/>
    <property type="evidence" value="ECO:0007669"/>
    <property type="project" value="UniProtKB-SubCell"/>
</dbReference>
<feature type="region of interest" description="Disordered" evidence="10">
    <location>
        <begin position="101"/>
        <end position="126"/>
    </location>
</feature>
<gene>
    <name evidence="9" type="primary">thiG</name>
    <name evidence="13" type="ORF">NIES267_30630</name>
</gene>
<evidence type="ECO:0000313" key="13">
    <source>
        <dbReference type="EMBL" id="BAY83574.1"/>
    </source>
</evidence>
<dbReference type="UniPathway" id="UPA00060"/>
<dbReference type="Gene3D" id="3.30.9.10">
    <property type="entry name" value="D-Amino Acid Oxidase, subunit A, domain 2"/>
    <property type="match status" value="1"/>
</dbReference>
<comment type="catalytic activity">
    <reaction evidence="7">
        <text>glycine + O2 + H2O = glyoxylate + H2O2 + NH4(+)</text>
        <dbReference type="Rhea" id="RHEA:11532"/>
        <dbReference type="ChEBI" id="CHEBI:15377"/>
        <dbReference type="ChEBI" id="CHEBI:15379"/>
        <dbReference type="ChEBI" id="CHEBI:16240"/>
        <dbReference type="ChEBI" id="CHEBI:28938"/>
        <dbReference type="ChEBI" id="CHEBI:36655"/>
        <dbReference type="ChEBI" id="CHEBI:57305"/>
        <dbReference type="EC" id="1.4.3.19"/>
    </reaction>
</comment>
<evidence type="ECO:0000256" key="1">
    <source>
        <dbReference type="ARBA" id="ARBA00002834"/>
    </source>
</evidence>
<evidence type="ECO:0000256" key="6">
    <source>
        <dbReference type="ARBA" id="ARBA00023270"/>
    </source>
</evidence>
<feature type="binding site" evidence="9">
    <location>
        <position position="584"/>
    </location>
    <ligand>
        <name>1-deoxy-D-xylulose 5-phosphate</name>
        <dbReference type="ChEBI" id="CHEBI:57792"/>
    </ligand>
</feature>
<comment type="pathway">
    <text evidence="2 9">Cofactor biosynthesis; thiamine diphosphate biosynthesis.</text>
</comment>
<dbReference type="AlphaFoldDB" id="A0A1Z4LQX3"/>
<evidence type="ECO:0000256" key="3">
    <source>
        <dbReference type="ARBA" id="ARBA00022679"/>
    </source>
</evidence>
<reference evidence="13 14" key="1">
    <citation type="submission" date="2017-06" db="EMBL/GenBank/DDBJ databases">
        <title>Genome sequencing of cyanobaciteial culture collection at National Institute for Environmental Studies (NIES).</title>
        <authorList>
            <person name="Hirose Y."/>
            <person name="Shimura Y."/>
            <person name="Fujisawa T."/>
            <person name="Nakamura Y."/>
            <person name="Kawachi M."/>
        </authorList>
    </citation>
    <scope>NUCLEOTIDE SEQUENCE [LARGE SCALE GENOMIC DNA]</scope>
    <source>
        <strain evidence="13 14">NIES-267</strain>
    </source>
</reference>
<feature type="active site" description="Schiff-base intermediate with DXP" evidence="9">
    <location>
        <position position="523"/>
    </location>
</feature>
<evidence type="ECO:0000256" key="5">
    <source>
        <dbReference type="ARBA" id="ARBA00023002"/>
    </source>
</evidence>
<dbReference type="HAMAP" id="MF_00443">
    <property type="entry name" value="ThiG"/>
    <property type="match status" value="1"/>
</dbReference>
<keyword evidence="3 9" id="KW-0808">Transferase</keyword>
<keyword evidence="9" id="KW-0963">Cytoplasm</keyword>
<evidence type="ECO:0000259" key="11">
    <source>
        <dbReference type="Pfam" id="PF01266"/>
    </source>
</evidence>
<dbReference type="SUPFAM" id="SSF51905">
    <property type="entry name" value="FAD/NAD(P)-binding domain"/>
    <property type="match status" value="1"/>
</dbReference>
<keyword evidence="4 9" id="KW-0784">Thiamine biosynthesis</keyword>
<feature type="compositionally biased region" description="Basic and acidic residues" evidence="10">
    <location>
        <begin position="101"/>
        <end position="110"/>
    </location>
</feature>
<dbReference type="CDD" id="cd04728">
    <property type="entry name" value="ThiG"/>
    <property type="match status" value="1"/>
</dbReference>
<dbReference type="GO" id="GO:0043799">
    <property type="term" value="F:glycine oxidase activity"/>
    <property type="evidence" value="ECO:0007669"/>
    <property type="project" value="UniProtKB-EC"/>
</dbReference>
<proteinExistence type="inferred from homology"/>
<evidence type="ECO:0000256" key="8">
    <source>
        <dbReference type="ARBA" id="ARBA00049897"/>
    </source>
</evidence>
<comment type="similarity">
    <text evidence="9">Belongs to the ThiG family.</text>
</comment>
<dbReference type="GO" id="GO:0009229">
    <property type="term" value="P:thiamine diphosphate biosynthetic process"/>
    <property type="evidence" value="ECO:0007669"/>
    <property type="project" value="UniProtKB-UniRule"/>
</dbReference>
<accession>A0A1Z4LQX3</accession>
<feature type="domain" description="Thiazole synthase ThiG" evidence="12">
    <location>
        <begin position="425"/>
        <end position="675"/>
    </location>
</feature>
<dbReference type="EMBL" id="AP018227">
    <property type="protein sequence ID" value="BAY83574.1"/>
    <property type="molecule type" value="Genomic_DNA"/>
</dbReference>
<keyword evidence="14" id="KW-1185">Reference proteome</keyword>
<organism evidence="13 14">
    <name type="scientific">Calothrix parasitica NIES-267</name>
    <dbReference type="NCBI Taxonomy" id="1973488"/>
    <lineage>
        <taxon>Bacteria</taxon>
        <taxon>Bacillati</taxon>
        <taxon>Cyanobacteriota</taxon>
        <taxon>Cyanophyceae</taxon>
        <taxon>Nostocales</taxon>
        <taxon>Calotrichaceae</taxon>
        <taxon>Calothrix</taxon>
    </lineage>
</organism>
<dbReference type="PANTHER" id="PTHR34266">
    <property type="entry name" value="THIAZOLE SYNTHASE"/>
    <property type="match status" value="1"/>
</dbReference>
<evidence type="ECO:0000313" key="14">
    <source>
        <dbReference type="Proteomes" id="UP000218418"/>
    </source>
</evidence>
<comment type="catalytic activity">
    <reaction evidence="8 9">
        <text>[ThiS sulfur-carrier protein]-C-terminal-Gly-aminoethanethioate + 2-iminoacetate + 1-deoxy-D-xylulose 5-phosphate = [ThiS sulfur-carrier protein]-C-terminal Gly-Gly + 2-[(2R,5Z)-2-carboxy-4-methylthiazol-5(2H)-ylidene]ethyl phosphate + 2 H2O + H(+)</text>
        <dbReference type="Rhea" id="RHEA:26297"/>
        <dbReference type="Rhea" id="RHEA-COMP:12909"/>
        <dbReference type="Rhea" id="RHEA-COMP:19908"/>
        <dbReference type="ChEBI" id="CHEBI:15377"/>
        <dbReference type="ChEBI" id="CHEBI:15378"/>
        <dbReference type="ChEBI" id="CHEBI:57792"/>
        <dbReference type="ChEBI" id="CHEBI:62899"/>
        <dbReference type="ChEBI" id="CHEBI:77846"/>
        <dbReference type="ChEBI" id="CHEBI:90778"/>
        <dbReference type="ChEBI" id="CHEBI:232372"/>
        <dbReference type="EC" id="2.8.1.10"/>
    </reaction>
</comment>
<feature type="binding site" evidence="9">
    <location>
        <begin position="610"/>
        <end position="611"/>
    </location>
    <ligand>
        <name>1-deoxy-D-xylulose 5-phosphate</name>
        <dbReference type="ChEBI" id="CHEBI:57792"/>
    </ligand>
</feature>
<dbReference type="OrthoDB" id="9805935at2"/>
<dbReference type="SUPFAM" id="SSF54373">
    <property type="entry name" value="FAD-linked reductases, C-terminal domain"/>
    <property type="match status" value="1"/>
</dbReference>
<dbReference type="PANTHER" id="PTHR34266:SF2">
    <property type="entry name" value="THIAZOLE SYNTHASE"/>
    <property type="match status" value="1"/>
</dbReference>
<dbReference type="Pfam" id="PF01266">
    <property type="entry name" value="DAO"/>
    <property type="match status" value="1"/>
</dbReference>
<dbReference type="SUPFAM" id="SSF110399">
    <property type="entry name" value="ThiG-like"/>
    <property type="match status" value="1"/>
</dbReference>
<comment type="function">
    <text evidence="1 9">Catalyzes the rearrangement of 1-deoxy-D-xylulose 5-phosphate (DXP) to produce the thiazole phosphate moiety of thiamine. Sulfur is provided by the thiocarboxylate moiety of the carrier protein ThiS. In vitro, sulfur can be provided by H(2)S.</text>
</comment>
<dbReference type="InterPro" id="IPR012727">
    <property type="entry name" value="Gly_oxidase_ThiO"/>
</dbReference>
<dbReference type="InterPro" id="IPR006076">
    <property type="entry name" value="FAD-dep_OxRdtase"/>
</dbReference>
<dbReference type="Pfam" id="PF05690">
    <property type="entry name" value="ThiG"/>
    <property type="match status" value="1"/>
</dbReference>
<dbReference type="NCBIfam" id="TIGR02352">
    <property type="entry name" value="thiamin_ThiO"/>
    <property type="match status" value="1"/>
</dbReference>
<dbReference type="InterPro" id="IPR013785">
    <property type="entry name" value="Aldolase_TIM"/>
</dbReference>
<protein>
    <recommendedName>
        <fullName evidence="9">Thiazole synthase</fullName>
        <ecNumber evidence="9">2.8.1.10</ecNumber>
    </recommendedName>
</protein>